<dbReference type="OrthoDB" id="4159781at2759"/>
<feature type="region of interest" description="Disordered" evidence="1">
    <location>
        <begin position="154"/>
        <end position="188"/>
    </location>
</feature>
<evidence type="ECO:0000256" key="1">
    <source>
        <dbReference type="SAM" id="MobiDB-lite"/>
    </source>
</evidence>
<dbReference type="PANTHER" id="PTHR37540:SF5">
    <property type="entry name" value="TRANSCRIPTION FACTOR DOMAIN-CONTAINING PROTEIN"/>
    <property type="match status" value="1"/>
</dbReference>
<dbReference type="AlphaFoldDB" id="A0A9Q9B0U1"/>
<reference evidence="2" key="1">
    <citation type="submission" date="2022-06" db="EMBL/GenBank/DDBJ databases">
        <title>Complete genome sequences of two strains of the flax pathogen Septoria linicola.</title>
        <authorList>
            <person name="Lapalu N."/>
            <person name="Simon A."/>
            <person name="Demenou B."/>
            <person name="Paumier D."/>
            <person name="Guillot M.-P."/>
            <person name="Gout L."/>
            <person name="Valade R."/>
        </authorList>
    </citation>
    <scope>NUCLEOTIDE SEQUENCE</scope>
    <source>
        <strain evidence="2">SE15195</strain>
    </source>
</reference>
<feature type="region of interest" description="Disordered" evidence="1">
    <location>
        <begin position="1"/>
        <end position="81"/>
    </location>
</feature>
<dbReference type="Proteomes" id="UP001056384">
    <property type="component" value="Chromosome 12"/>
</dbReference>
<organism evidence="2 3">
    <name type="scientific">Septoria linicola</name>
    <dbReference type="NCBI Taxonomy" id="215465"/>
    <lineage>
        <taxon>Eukaryota</taxon>
        <taxon>Fungi</taxon>
        <taxon>Dikarya</taxon>
        <taxon>Ascomycota</taxon>
        <taxon>Pezizomycotina</taxon>
        <taxon>Dothideomycetes</taxon>
        <taxon>Dothideomycetidae</taxon>
        <taxon>Mycosphaerellales</taxon>
        <taxon>Mycosphaerellaceae</taxon>
        <taxon>Septoria</taxon>
    </lineage>
</organism>
<evidence type="ECO:0000313" key="2">
    <source>
        <dbReference type="EMBL" id="USW58894.1"/>
    </source>
</evidence>
<protein>
    <submittedName>
        <fullName evidence="2">Uncharacterized protein</fullName>
    </submittedName>
</protein>
<feature type="compositionally biased region" description="Basic residues" evidence="1">
    <location>
        <begin position="33"/>
        <end position="68"/>
    </location>
</feature>
<proteinExistence type="predicted"/>
<sequence>MASANRLFGNPDITDNQTKCELPSHAKSGQYRRQVRSHITKEQHRKAKAFAASKKNKTSPRPSPRTHKPTPGQARTAKSNVSVDLEHALKLSTPTTDAAARTLPVPASVHVERSALYSNKSCSPLPQLREVDRHRILASQSLCCRDEVASPILSRKSHKKKSKVNNNSFTQDRSGRQATPKKDDATHIVKGQKVASPEGIGVEHFDPFDCSSVPYEPWYDELLHHMMTVFAPRAWPSLHITPREGMKWETFMTRHAMEEPALFYVRLLFASGDMVRLGTITPGQSFPLQIKAIKSINEAICDPKRCTSDGLILAVGRIALHECIYGNRDEADLIHRPAQRRMIDMRGGMSTLEFPELVKRLMRWSDRVMSMQGGTQRLLPDDEERESRSYGIYESLDAFEAWAPEPGQALRKGIAVADLVD</sequence>
<evidence type="ECO:0000313" key="3">
    <source>
        <dbReference type="Proteomes" id="UP001056384"/>
    </source>
</evidence>
<name>A0A9Q9B0U1_9PEZI</name>
<gene>
    <name evidence="2" type="ORF">Slin15195_G122130</name>
</gene>
<accession>A0A9Q9B0U1</accession>
<dbReference type="PANTHER" id="PTHR37540">
    <property type="entry name" value="TRANSCRIPTION FACTOR (ACR-2), PUTATIVE-RELATED-RELATED"/>
    <property type="match status" value="1"/>
</dbReference>
<keyword evidence="3" id="KW-1185">Reference proteome</keyword>
<dbReference type="EMBL" id="CP099429">
    <property type="protein sequence ID" value="USW58894.1"/>
    <property type="molecule type" value="Genomic_DNA"/>
</dbReference>